<proteinExistence type="predicted"/>
<feature type="non-terminal residue" evidence="2">
    <location>
        <position position="83"/>
    </location>
</feature>
<keyword evidence="3" id="KW-1185">Reference proteome</keyword>
<sequence>MSQIKQLIRLKQQGYAIKAIARCLSLSKNTVKTYLFKIGQAKLNMNELLELEDPILDGLLNAGNPAYRDARFEDFKERLSYFQ</sequence>
<dbReference type="InterPro" id="IPR036388">
    <property type="entry name" value="WH-like_DNA-bd_sf"/>
</dbReference>
<evidence type="ECO:0000313" key="3">
    <source>
        <dbReference type="Proteomes" id="UP001566204"/>
    </source>
</evidence>
<dbReference type="Proteomes" id="UP001566204">
    <property type="component" value="Unassembled WGS sequence"/>
</dbReference>
<organism evidence="2 3">
    <name type="scientific">Sphingobacterium thalpophilum</name>
    <dbReference type="NCBI Taxonomy" id="259"/>
    <lineage>
        <taxon>Bacteria</taxon>
        <taxon>Pseudomonadati</taxon>
        <taxon>Bacteroidota</taxon>
        <taxon>Sphingobacteriia</taxon>
        <taxon>Sphingobacteriales</taxon>
        <taxon>Sphingobacteriaceae</taxon>
        <taxon>Sphingobacterium</taxon>
    </lineage>
</organism>
<dbReference type="Gene3D" id="1.10.10.10">
    <property type="entry name" value="Winged helix-like DNA-binding domain superfamily/Winged helix DNA-binding domain"/>
    <property type="match status" value="1"/>
</dbReference>
<name>A0ABV4HJR8_9SPHI</name>
<dbReference type="EMBL" id="JBEOQB010000023">
    <property type="protein sequence ID" value="MEZ0454797.1"/>
    <property type="molecule type" value="Genomic_DNA"/>
</dbReference>
<evidence type="ECO:0000259" key="1">
    <source>
        <dbReference type="Pfam" id="PF02796"/>
    </source>
</evidence>
<evidence type="ECO:0000313" key="2">
    <source>
        <dbReference type="EMBL" id="MEZ0454797.1"/>
    </source>
</evidence>
<gene>
    <name evidence="2" type="ORF">ABTW24_24660</name>
</gene>
<dbReference type="RefSeq" id="WP_370488612.1">
    <property type="nucleotide sequence ID" value="NZ_JBEOQB010000023.1"/>
</dbReference>
<dbReference type="Pfam" id="PF02796">
    <property type="entry name" value="HTH_7"/>
    <property type="match status" value="1"/>
</dbReference>
<reference evidence="2 3" key="1">
    <citation type="submission" date="2024-06" db="EMBL/GenBank/DDBJ databases">
        <title>Soil Sphingobacterium thalpophilum.</title>
        <authorList>
            <person name="Yang J."/>
            <person name="Li J."/>
        </authorList>
    </citation>
    <scope>NUCLEOTIDE SEQUENCE [LARGE SCALE GENOMIC DNA]</scope>
    <source>
        <strain evidence="2 3">22g91tb</strain>
    </source>
</reference>
<comment type="caution">
    <text evidence="2">The sequence shown here is derived from an EMBL/GenBank/DDBJ whole genome shotgun (WGS) entry which is preliminary data.</text>
</comment>
<dbReference type="InterPro" id="IPR006120">
    <property type="entry name" value="Resolvase_HTH_dom"/>
</dbReference>
<dbReference type="SUPFAM" id="SSF46894">
    <property type="entry name" value="C-terminal effector domain of the bipartite response regulators"/>
    <property type="match status" value="1"/>
</dbReference>
<accession>A0ABV4HJR8</accession>
<protein>
    <submittedName>
        <fullName evidence="2">Helix-turn-helix domain-containing protein</fullName>
    </submittedName>
</protein>
<dbReference type="InterPro" id="IPR016032">
    <property type="entry name" value="Sig_transdc_resp-reg_C-effctor"/>
</dbReference>
<feature type="domain" description="Resolvase HTH" evidence="1">
    <location>
        <begin position="3"/>
        <end position="35"/>
    </location>
</feature>